<sequence>MDSLSNPTITHDDELDRFLDAPDEFYYDCMPPTRRHSHRQYSSPSANPSAATLRRRNHRNSNRSDVETEPSSSSSNGFKLDDVIESTKDLIDLSPPEKDDDFAVTDSGQDRVDPIQESGEKTEESVDVADSDRVQEGVSLTEESLLIIYIPSHSAILATRLKKPSPFVKLFTNHDGCSFNVPLSLANSHIPSSNLCERNNSGVSIQQALPAISDKLQNIIIPFEVVLEHSVQSWDADP</sequence>
<evidence type="ECO:0000313" key="3">
    <source>
        <dbReference type="Proteomes" id="UP000712281"/>
    </source>
</evidence>
<feature type="compositionally biased region" description="Basic and acidic residues" evidence="1">
    <location>
        <begin position="79"/>
        <end position="97"/>
    </location>
</feature>
<feature type="region of interest" description="Disordered" evidence="1">
    <location>
        <begin position="24"/>
        <end position="125"/>
    </location>
</feature>
<feature type="compositionally biased region" description="Basic and acidic residues" evidence="1">
    <location>
        <begin position="108"/>
        <end position="125"/>
    </location>
</feature>
<gene>
    <name evidence="2" type="ORF">F2Q68_00005811</name>
</gene>
<dbReference type="AlphaFoldDB" id="A0A8S9JI63"/>
<protein>
    <submittedName>
        <fullName evidence="2">Uncharacterized protein</fullName>
    </submittedName>
</protein>
<reference evidence="2" key="1">
    <citation type="submission" date="2019-12" db="EMBL/GenBank/DDBJ databases">
        <title>Genome sequencing and annotation of Brassica cretica.</title>
        <authorList>
            <person name="Studholme D.J."/>
            <person name="Sarris P.F."/>
        </authorList>
    </citation>
    <scope>NUCLEOTIDE SEQUENCE</scope>
    <source>
        <strain evidence="2">PFS-001/15</strain>
        <tissue evidence="2">Leaf</tissue>
    </source>
</reference>
<name>A0A8S9JI63_BRACR</name>
<dbReference type="EMBL" id="QGKW02001660">
    <property type="protein sequence ID" value="KAF2581233.1"/>
    <property type="molecule type" value="Genomic_DNA"/>
</dbReference>
<proteinExistence type="predicted"/>
<dbReference type="Proteomes" id="UP000712281">
    <property type="component" value="Unassembled WGS sequence"/>
</dbReference>
<evidence type="ECO:0000313" key="2">
    <source>
        <dbReference type="EMBL" id="KAF2581233.1"/>
    </source>
</evidence>
<feature type="compositionally biased region" description="Polar residues" evidence="1">
    <location>
        <begin position="40"/>
        <end position="50"/>
    </location>
</feature>
<comment type="caution">
    <text evidence="2">The sequence shown here is derived from an EMBL/GenBank/DDBJ whole genome shotgun (WGS) entry which is preliminary data.</text>
</comment>
<accession>A0A8S9JI63</accession>
<organism evidence="2 3">
    <name type="scientific">Brassica cretica</name>
    <name type="common">Mustard</name>
    <dbReference type="NCBI Taxonomy" id="69181"/>
    <lineage>
        <taxon>Eukaryota</taxon>
        <taxon>Viridiplantae</taxon>
        <taxon>Streptophyta</taxon>
        <taxon>Embryophyta</taxon>
        <taxon>Tracheophyta</taxon>
        <taxon>Spermatophyta</taxon>
        <taxon>Magnoliopsida</taxon>
        <taxon>eudicotyledons</taxon>
        <taxon>Gunneridae</taxon>
        <taxon>Pentapetalae</taxon>
        <taxon>rosids</taxon>
        <taxon>malvids</taxon>
        <taxon>Brassicales</taxon>
        <taxon>Brassicaceae</taxon>
        <taxon>Brassiceae</taxon>
        <taxon>Brassica</taxon>
    </lineage>
</organism>
<evidence type="ECO:0000256" key="1">
    <source>
        <dbReference type="SAM" id="MobiDB-lite"/>
    </source>
</evidence>